<protein>
    <submittedName>
        <fullName evidence="2">Nuclease</fullName>
    </submittedName>
</protein>
<organism evidence="2">
    <name type="scientific">Myoviridae sp. ctzS633</name>
    <dbReference type="NCBI Taxonomy" id="2825212"/>
    <lineage>
        <taxon>Viruses</taxon>
        <taxon>Duplodnaviria</taxon>
        <taxon>Heunggongvirae</taxon>
        <taxon>Uroviricota</taxon>
        <taxon>Caudoviricetes</taxon>
    </lineage>
</organism>
<feature type="domain" description="Phage-Barnase-EndoU-ColicinE5/D-RelE like nuclease 3" evidence="1">
    <location>
        <begin position="4"/>
        <end position="106"/>
    </location>
</feature>
<name>A0A8S5PUS9_9CAUD</name>
<accession>A0A8S5PUS9</accession>
<reference evidence="2" key="1">
    <citation type="journal article" date="2021" name="Proc. Natl. Acad. Sci. U.S.A.">
        <title>A Catalog of Tens of Thousands of Viruses from Human Metagenomes Reveals Hidden Associations with Chronic Diseases.</title>
        <authorList>
            <person name="Tisza M.J."/>
            <person name="Buck C.B."/>
        </authorList>
    </citation>
    <scope>NUCLEOTIDE SEQUENCE</scope>
    <source>
        <strain evidence="2">CtzS633</strain>
    </source>
</reference>
<dbReference type="Pfam" id="PF18812">
    <property type="entry name" value="PBECR3"/>
    <property type="match status" value="1"/>
</dbReference>
<sequence length="117" mass="13343">MEIVGLYIERFNELTGQDIPCGDIYQSEGLYTHILKRHPDCVSHIDLIPQIIAEPDYIGHSAKEPQSIELVKRVSGNLMVCVKLDAKRNYLYVASFFEISDAKIENRLNSGRLVEFC</sequence>
<proteinExistence type="predicted"/>
<evidence type="ECO:0000313" key="2">
    <source>
        <dbReference type="EMBL" id="DAE10213.1"/>
    </source>
</evidence>
<evidence type="ECO:0000259" key="1">
    <source>
        <dbReference type="Pfam" id="PF18812"/>
    </source>
</evidence>
<dbReference type="InterPro" id="IPR041301">
    <property type="entry name" value="PBECR3"/>
</dbReference>
<dbReference type="EMBL" id="BK015505">
    <property type="protein sequence ID" value="DAE10213.1"/>
    <property type="molecule type" value="Genomic_DNA"/>
</dbReference>